<evidence type="ECO:0000256" key="11">
    <source>
        <dbReference type="ARBA" id="ARBA00050113"/>
    </source>
</evidence>
<dbReference type="SUPFAM" id="SSF53927">
    <property type="entry name" value="Cytidine deaminase-like"/>
    <property type="match status" value="1"/>
</dbReference>
<evidence type="ECO:0000256" key="13">
    <source>
        <dbReference type="ARBA" id="ARBA00060700"/>
    </source>
</evidence>
<dbReference type="GO" id="GO:0004131">
    <property type="term" value="F:cytosine deaminase activity"/>
    <property type="evidence" value="ECO:0007669"/>
    <property type="project" value="UniProtKB-EC"/>
</dbReference>
<dbReference type="PROSITE" id="PS51747">
    <property type="entry name" value="CYT_DCMP_DEAMINASES_2"/>
    <property type="match status" value="1"/>
</dbReference>
<comment type="catalytic activity">
    <reaction evidence="11">
        <text>cytosine + H2O + H(+) = uracil + NH4(+)</text>
        <dbReference type="Rhea" id="RHEA:20605"/>
        <dbReference type="ChEBI" id="CHEBI:15377"/>
        <dbReference type="ChEBI" id="CHEBI:15378"/>
        <dbReference type="ChEBI" id="CHEBI:16040"/>
        <dbReference type="ChEBI" id="CHEBI:17568"/>
        <dbReference type="ChEBI" id="CHEBI:28938"/>
        <dbReference type="EC" id="3.5.4.1"/>
    </reaction>
</comment>
<evidence type="ECO:0000256" key="2">
    <source>
        <dbReference type="ARBA" id="ARBA00004123"/>
    </source>
</evidence>
<evidence type="ECO:0000256" key="15">
    <source>
        <dbReference type="ARBA" id="ARBA00074321"/>
    </source>
</evidence>
<dbReference type="OrthoDB" id="29851at2759"/>
<evidence type="ECO:0000256" key="12">
    <source>
        <dbReference type="ARBA" id="ARBA00056232"/>
    </source>
</evidence>
<dbReference type="GO" id="GO:0019858">
    <property type="term" value="P:cytosine metabolic process"/>
    <property type="evidence" value="ECO:0007669"/>
    <property type="project" value="UniProtKB-ARBA"/>
</dbReference>
<comment type="pathway">
    <text evidence="13">Pyrimidine metabolism; UMP biosynthesis via salvage pathway; uracil from cytosine: step 1/1.</text>
</comment>
<reference evidence="19" key="2">
    <citation type="submission" date="2015-01" db="EMBL/GenBank/DDBJ databases">
        <title>Evolutionary Origins and Diversification of the Mycorrhizal Mutualists.</title>
        <authorList>
            <consortium name="DOE Joint Genome Institute"/>
            <consortium name="Mycorrhizal Genomics Consortium"/>
            <person name="Kohler A."/>
            <person name="Kuo A."/>
            <person name="Nagy L.G."/>
            <person name="Floudas D."/>
            <person name="Copeland A."/>
            <person name="Barry K.W."/>
            <person name="Cichocki N."/>
            <person name="Veneault-Fourrey C."/>
            <person name="LaButti K."/>
            <person name="Lindquist E.A."/>
            <person name="Lipzen A."/>
            <person name="Lundell T."/>
            <person name="Morin E."/>
            <person name="Murat C."/>
            <person name="Riley R."/>
            <person name="Ohm R."/>
            <person name="Sun H."/>
            <person name="Tunlid A."/>
            <person name="Henrissat B."/>
            <person name="Grigoriev I.V."/>
            <person name="Hibbett D.S."/>
            <person name="Martin F."/>
        </authorList>
    </citation>
    <scope>NUCLEOTIDE SEQUENCE [LARGE SCALE GENOMIC DNA]</scope>
    <source>
        <strain evidence="19">ATCC 200175</strain>
    </source>
</reference>
<dbReference type="PROSITE" id="PS00903">
    <property type="entry name" value="CYT_DCMP_DEAMINASES_1"/>
    <property type="match status" value="1"/>
</dbReference>
<protein>
    <recommendedName>
        <fullName evidence="15">Cytosine deaminase</fullName>
        <ecNumber evidence="14">3.5.4.1</ecNumber>
    </recommendedName>
    <alternativeName>
        <fullName evidence="16">Cytosine aminohydrolase</fullName>
    </alternativeName>
</protein>
<dbReference type="InterPro" id="IPR002125">
    <property type="entry name" value="CMP_dCMP_dom"/>
</dbReference>
<dbReference type="InterPro" id="IPR016193">
    <property type="entry name" value="Cytidine_deaminase-like"/>
</dbReference>
<gene>
    <name evidence="18" type="ORF">PAXINDRAFT_76867</name>
</gene>
<evidence type="ECO:0000256" key="4">
    <source>
        <dbReference type="ARBA" id="ARBA00006576"/>
    </source>
</evidence>
<dbReference type="GO" id="GO:0008655">
    <property type="term" value="P:pyrimidine-containing compound salvage"/>
    <property type="evidence" value="ECO:0007669"/>
    <property type="project" value="TreeGrafter"/>
</dbReference>
<dbReference type="EMBL" id="KN819335">
    <property type="protein sequence ID" value="KIJ15783.1"/>
    <property type="molecule type" value="Genomic_DNA"/>
</dbReference>
<keyword evidence="10" id="KW-0539">Nucleus</keyword>
<keyword evidence="7" id="KW-0479">Metal-binding</keyword>
<keyword evidence="6" id="KW-0963">Cytoplasm</keyword>
<dbReference type="HOGENOM" id="CLU_025810_7_1_1"/>
<feature type="domain" description="CMP/dCMP-type deaminase" evidence="17">
    <location>
        <begin position="1"/>
        <end position="84"/>
    </location>
</feature>
<evidence type="ECO:0000256" key="6">
    <source>
        <dbReference type="ARBA" id="ARBA00022490"/>
    </source>
</evidence>
<dbReference type="PANTHER" id="PTHR11079">
    <property type="entry name" value="CYTOSINE DEAMINASE FAMILY MEMBER"/>
    <property type="match status" value="1"/>
</dbReference>
<evidence type="ECO:0000256" key="9">
    <source>
        <dbReference type="ARBA" id="ARBA00022833"/>
    </source>
</evidence>
<dbReference type="GO" id="GO:0005634">
    <property type="term" value="C:nucleus"/>
    <property type="evidence" value="ECO:0007669"/>
    <property type="project" value="UniProtKB-SubCell"/>
</dbReference>
<evidence type="ECO:0000256" key="14">
    <source>
        <dbReference type="ARBA" id="ARBA00066550"/>
    </source>
</evidence>
<dbReference type="Gene3D" id="3.40.140.10">
    <property type="entry name" value="Cytidine Deaminase, domain 2"/>
    <property type="match status" value="1"/>
</dbReference>
<dbReference type="AlphaFoldDB" id="A0A0C9TZF6"/>
<reference evidence="18 19" key="1">
    <citation type="submission" date="2014-06" db="EMBL/GenBank/DDBJ databases">
        <authorList>
            <consortium name="DOE Joint Genome Institute"/>
            <person name="Kuo A."/>
            <person name="Kohler A."/>
            <person name="Nagy L.G."/>
            <person name="Floudas D."/>
            <person name="Copeland A."/>
            <person name="Barry K.W."/>
            <person name="Cichocki N."/>
            <person name="Veneault-Fourrey C."/>
            <person name="LaButti K."/>
            <person name="Lindquist E.A."/>
            <person name="Lipzen A."/>
            <person name="Lundell T."/>
            <person name="Morin E."/>
            <person name="Murat C."/>
            <person name="Sun H."/>
            <person name="Tunlid A."/>
            <person name="Henrissat B."/>
            <person name="Grigoriev I.V."/>
            <person name="Hibbett D.S."/>
            <person name="Martin F."/>
            <person name="Nordberg H.P."/>
            <person name="Cantor M.N."/>
            <person name="Hua S.X."/>
        </authorList>
    </citation>
    <scope>NUCLEOTIDE SEQUENCE [LARGE SCALE GENOMIC DNA]</scope>
    <source>
        <strain evidence="18 19">ATCC 200175</strain>
    </source>
</reference>
<dbReference type="GO" id="GO:0046087">
    <property type="term" value="P:cytidine metabolic process"/>
    <property type="evidence" value="ECO:0007669"/>
    <property type="project" value="TreeGrafter"/>
</dbReference>
<dbReference type="GO" id="GO:0008270">
    <property type="term" value="F:zinc ion binding"/>
    <property type="evidence" value="ECO:0007669"/>
    <property type="project" value="InterPro"/>
</dbReference>
<evidence type="ECO:0000256" key="16">
    <source>
        <dbReference type="ARBA" id="ARBA00084039"/>
    </source>
</evidence>
<evidence type="ECO:0000256" key="5">
    <source>
        <dbReference type="ARBA" id="ARBA00011738"/>
    </source>
</evidence>
<evidence type="ECO:0000256" key="10">
    <source>
        <dbReference type="ARBA" id="ARBA00023242"/>
    </source>
</evidence>
<dbReference type="InterPro" id="IPR016192">
    <property type="entry name" value="APOBEC/CMP_deaminase_Zn-bd"/>
</dbReference>
<proteinExistence type="inferred from homology"/>
<comment type="function">
    <text evidence="12">Catalyzes the hydrolytic deamination of cytosine to uracil or 5-methylcytosine to thymine. Is involved in the pyrimidine salvage pathway, which allows the cell to utilize cytosine for pyrimidine nucleotide synthesis.</text>
</comment>
<dbReference type="CDD" id="cd01285">
    <property type="entry name" value="nucleoside_deaminase"/>
    <property type="match status" value="1"/>
</dbReference>
<evidence type="ECO:0000313" key="18">
    <source>
        <dbReference type="EMBL" id="KIJ15783.1"/>
    </source>
</evidence>
<sequence>VLGCSHNQRVQKASPTLHAEIATLEDAGRLKADVYRKSTMYTTLSPCNMCTGAILLYKIPRVVIGENENWVGSEELLRQSGVEVIVVNDAECKDLMERFIKEKPEEWNEDIGE</sequence>
<dbReference type="PANTHER" id="PTHR11079:SF190">
    <property type="entry name" value="CYTOSINE DEAMINASE"/>
    <property type="match status" value="1"/>
</dbReference>
<dbReference type="Pfam" id="PF00383">
    <property type="entry name" value="dCMP_cyt_deam_1"/>
    <property type="match status" value="1"/>
</dbReference>
<evidence type="ECO:0000256" key="3">
    <source>
        <dbReference type="ARBA" id="ARBA00004496"/>
    </source>
</evidence>
<dbReference type="Proteomes" id="UP000053647">
    <property type="component" value="Unassembled WGS sequence"/>
</dbReference>
<comment type="cofactor">
    <cofactor evidence="1">
        <name>Zn(2+)</name>
        <dbReference type="ChEBI" id="CHEBI:29105"/>
    </cofactor>
</comment>
<dbReference type="GO" id="GO:0005737">
    <property type="term" value="C:cytoplasm"/>
    <property type="evidence" value="ECO:0007669"/>
    <property type="project" value="UniProtKB-SubCell"/>
</dbReference>
<dbReference type="GO" id="GO:0008835">
    <property type="term" value="F:diaminohydroxyphosphoribosylaminopyrimidine deaminase activity"/>
    <property type="evidence" value="ECO:0007669"/>
    <property type="project" value="TreeGrafter"/>
</dbReference>
<organism evidence="18 19">
    <name type="scientific">Paxillus involutus ATCC 200175</name>
    <dbReference type="NCBI Taxonomy" id="664439"/>
    <lineage>
        <taxon>Eukaryota</taxon>
        <taxon>Fungi</taxon>
        <taxon>Dikarya</taxon>
        <taxon>Basidiomycota</taxon>
        <taxon>Agaricomycotina</taxon>
        <taxon>Agaricomycetes</taxon>
        <taxon>Agaricomycetidae</taxon>
        <taxon>Boletales</taxon>
        <taxon>Paxilineae</taxon>
        <taxon>Paxillaceae</taxon>
        <taxon>Paxillus</taxon>
    </lineage>
</organism>
<comment type="subunit">
    <text evidence="5">Homodimer.</text>
</comment>
<evidence type="ECO:0000256" key="7">
    <source>
        <dbReference type="ARBA" id="ARBA00022723"/>
    </source>
</evidence>
<evidence type="ECO:0000256" key="8">
    <source>
        <dbReference type="ARBA" id="ARBA00022801"/>
    </source>
</evidence>
<accession>A0A0C9TZF6</accession>
<keyword evidence="8" id="KW-0378">Hydrolase</keyword>
<keyword evidence="9" id="KW-0862">Zinc</keyword>
<keyword evidence="19" id="KW-1185">Reference proteome</keyword>
<dbReference type="EC" id="3.5.4.1" evidence="14"/>
<evidence type="ECO:0000259" key="17">
    <source>
        <dbReference type="PROSITE" id="PS51747"/>
    </source>
</evidence>
<dbReference type="FunFam" id="3.40.140.10:FF:000016">
    <property type="entry name" value="Cytosine deaminase"/>
    <property type="match status" value="1"/>
</dbReference>
<evidence type="ECO:0000313" key="19">
    <source>
        <dbReference type="Proteomes" id="UP000053647"/>
    </source>
</evidence>
<name>A0A0C9TZF6_PAXIN</name>
<evidence type="ECO:0000256" key="1">
    <source>
        <dbReference type="ARBA" id="ARBA00001947"/>
    </source>
</evidence>
<feature type="non-terminal residue" evidence="18">
    <location>
        <position position="1"/>
    </location>
</feature>
<comment type="similarity">
    <text evidence="4">Belongs to the cytidine and deoxycytidylate deaminase family.</text>
</comment>
<comment type="subcellular location">
    <subcellularLocation>
        <location evidence="3">Cytoplasm</location>
    </subcellularLocation>
    <subcellularLocation>
        <location evidence="2">Nucleus</location>
    </subcellularLocation>
</comment>